<keyword evidence="2" id="KW-1185">Reference proteome</keyword>
<dbReference type="AlphaFoldDB" id="A0A3L7AHL5"/>
<organism evidence="1 2">
    <name type="scientific">Xanthobacter tagetidis</name>
    <dbReference type="NCBI Taxonomy" id="60216"/>
    <lineage>
        <taxon>Bacteria</taxon>
        <taxon>Pseudomonadati</taxon>
        <taxon>Pseudomonadota</taxon>
        <taxon>Alphaproteobacteria</taxon>
        <taxon>Hyphomicrobiales</taxon>
        <taxon>Xanthobacteraceae</taxon>
        <taxon>Xanthobacter</taxon>
    </lineage>
</organism>
<dbReference type="EMBL" id="RCTF01000004">
    <property type="protein sequence ID" value="RLP79976.1"/>
    <property type="molecule type" value="Genomic_DNA"/>
</dbReference>
<dbReference type="Proteomes" id="UP000269692">
    <property type="component" value="Unassembled WGS sequence"/>
</dbReference>
<gene>
    <name evidence="1" type="ORF">D9R14_06350</name>
</gene>
<evidence type="ECO:0000313" key="1">
    <source>
        <dbReference type="EMBL" id="RLP79976.1"/>
    </source>
</evidence>
<comment type="caution">
    <text evidence="1">The sequence shown here is derived from an EMBL/GenBank/DDBJ whole genome shotgun (WGS) entry which is preliminary data.</text>
</comment>
<accession>A0A3L7AHL5</accession>
<reference evidence="1 2" key="1">
    <citation type="submission" date="2018-10" db="EMBL/GenBank/DDBJ databases">
        <title>Xanthobacter tagetidis genome sequencing and assembly.</title>
        <authorList>
            <person name="Maclea K.S."/>
            <person name="Goen A.E."/>
            <person name="Fatima S.A."/>
        </authorList>
    </citation>
    <scope>NUCLEOTIDE SEQUENCE [LARGE SCALE GENOMIC DNA]</scope>
    <source>
        <strain evidence="1 2">ATCC 700314</strain>
    </source>
</reference>
<proteinExistence type="predicted"/>
<protein>
    <submittedName>
        <fullName evidence="1">Uncharacterized protein</fullName>
    </submittedName>
</protein>
<sequence>MHQLHMAKTRGAVDQRVEEIGEHLAVHVDVDSIAFGELARAKEDMGDVGKGVGVREAVVVGFQVERHVR</sequence>
<name>A0A3L7AHL5_9HYPH</name>
<evidence type="ECO:0000313" key="2">
    <source>
        <dbReference type="Proteomes" id="UP000269692"/>
    </source>
</evidence>